<sequence>MKACGHCTNVRHRTALRRCARCRTVYYCSRACQLADWKESHRAQCLHQPDDPPAVHLDGLISDHEHQFHVMSLKAIAWDLAASLAALRVAPDASPKRNHYLNSLGVFLDCTVMPMKLRVIELQEHERDTTGRSSVLVSSVLFGRRTARMRTLLSNAELARHEAAAADIDILLGLIPVEHGGRKTSPVERRNVWYI</sequence>
<comment type="caution">
    <text evidence="1">The sequence shown here is derived from an EMBL/GenBank/DDBJ whole genome shotgun (WGS) entry which is preliminary data.</text>
</comment>
<proteinExistence type="predicted"/>
<gene>
    <name evidence="1" type="ORF">FA95DRAFT_1402910</name>
</gene>
<dbReference type="Proteomes" id="UP000814033">
    <property type="component" value="Unassembled WGS sequence"/>
</dbReference>
<accession>A0ACB8RQ59</accession>
<evidence type="ECO:0000313" key="2">
    <source>
        <dbReference type="Proteomes" id="UP000814033"/>
    </source>
</evidence>
<organism evidence="1 2">
    <name type="scientific">Auriscalpium vulgare</name>
    <dbReference type="NCBI Taxonomy" id="40419"/>
    <lineage>
        <taxon>Eukaryota</taxon>
        <taxon>Fungi</taxon>
        <taxon>Dikarya</taxon>
        <taxon>Basidiomycota</taxon>
        <taxon>Agaricomycotina</taxon>
        <taxon>Agaricomycetes</taxon>
        <taxon>Russulales</taxon>
        <taxon>Auriscalpiaceae</taxon>
        <taxon>Auriscalpium</taxon>
    </lineage>
</organism>
<reference evidence="1" key="2">
    <citation type="journal article" date="2022" name="New Phytol.">
        <title>Evolutionary transition to the ectomycorrhizal habit in the genomes of a hyperdiverse lineage of mushroom-forming fungi.</title>
        <authorList>
            <person name="Looney B."/>
            <person name="Miyauchi S."/>
            <person name="Morin E."/>
            <person name="Drula E."/>
            <person name="Courty P.E."/>
            <person name="Kohler A."/>
            <person name="Kuo A."/>
            <person name="LaButti K."/>
            <person name="Pangilinan J."/>
            <person name="Lipzen A."/>
            <person name="Riley R."/>
            <person name="Andreopoulos W."/>
            <person name="He G."/>
            <person name="Johnson J."/>
            <person name="Nolan M."/>
            <person name="Tritt A."/>
            <person name="Barry K.W."/>
            <person name="Grigoriev I.V."/>
            <person name="Nagy L.G."/>
            <person name="Hibbett D."/>
            <person name="Henrissat B."/>
            <person name="Matheny P.B."/>
            <person name="Labbe J."/>
            <person name="Martin F.M."/>
        </authorList>
    </citation>
    <scope>NUCLEOTIDE SEQUENCE</scope>
    <source>
        <strain evidence="1">FP105234-sp</strain>
    </source>
</reference>
<evidence type="ECO:0000313" key="1">
    <source>
        <dbReference type="EMBL" id="KAI0046294.1"/>
    </source>
</evidence>
<reference evidence="1" key="1">
    <citation type="submission" date="2021-02" db="EMBL/GenBank/DDBJ databases">
        <authorList>
            <consortium name="DOE Joint Genome Institute"/>
            <person name="Ahrendt S."/>
            <person name="Looney B.P."/>
            <person name="Miyauchi S."/>
            <person name="Morin E."/>
            <person name="Drula E."/>
            <person name="Courty P.E."/>
            <person name="Chicoki N."/>
            <person name="Fauchery L."/>
            <person name="Kohler A."/>
            <person name="Kuo A."/>
            <person name="Labutti K."/>
            <person name="Pangilinan J."/>
            <person name="Lipzen A."/>
            <person name="Riley R."/>
            <person name="Andreopoulos W."/>
            <person name="He G."/>
            <person name="Johnson J."/>
            <person name="Barry K.W."/>
            <person name="Grigoriev I.V."/>
            <person name="Nagy L."/>
            <person name="Hibbett D."/>
            <person name="Henrissat B."/>
            <person name="Matheny P.B."/>
            <person name="Labbe J."/>
            <person name="Martin F."/>
        </authorList>
    </citation>
    <scope>NUCLEOTIDE SEQUENCE</scope>
    <source>
        <strain evidence="1">FP105234-sp</strain>
    </source>
</reference>
<keyword evidence="2" id="KW-1185">Reference proteome</keyword>
<name>A0ACB8RQ59_9AGAM</name>
<protein>
    <submittedName>
        <fullName evidence="1">Uncharacterized protein</fullName>
    </submittedName>
</protein>
<dbReference type="EMBL" id="MU275929">
    <property type="protein sequence ID" value="KAI0046294.1"/>
    <property type="molecule type" value="Genomic_DNA"/>
</dbReference>